<protein>
    <recommendedName>
        <fullName evidence="6">FAD/NAD(P)-binding oxidoreductase</fullName>
    </recommendedName>
</protein>
<dbReference type="InterPro" id="IPR017224">
    <property type="entry name" value="Opine_Oxase_asu/HCN_bsu"/>
</dbReference>
<gene>
    <name evidence="4" type="ORF">B6S08_05700</name>
</gene>
<dbReference type="InterPro" id="IPR051691">
    <property type="entry name" value="Metab_Enz_Cyan_OpOx_G3PDH"/>
</dbReference>
<dbReference type="EMBL" id="NBIM01000001">
    <property type="protein sequence ID" value="OXY82994.1"/>
    <property type="molecule type" value="Genomic_DNA"/>
</dbReference>
<dbReference type="RefSeq" id="WP_094199772.1">
    <property type="nucleotide sequence ID" value="NZ_NBIM01000001.1"/>
</dbReference>
<dbReference type="SUPFAM" id="SSF51905">
    <property type="entry name" value="FAD/NAD(P)-binding domain"/>
    <property type="match status" value="1"/>
</dbReference>
<dbReference type="Pfam" id="PF17806">
    <property type="entry name" value="SO_alpha_A3"/>
    <property type="match status" value="1"/>
</dbReference>
<evidence type="ECO:0000256" key="1">
    <source>
        <dbReference type="ARBA" id="ARBA00023002"/>
    </source>
</evidence>
<dbReference type="CDD" id="cd19946">
    <property type="entry name" value="GlpA-like_Fer2_BFD-like"/>
    <property type="match status" value="1"/>
</dbReference>
<evidence type="ECO:0000259" key="3">
    <source>
        <dbReference type="Pfam" id="PF17806"/>
    </source>
</evidence>
<dbReference type="OrthoDB" id="9801699at2"/>
<feature type="domain" description="FAD/NAD(P)-binding" evidence="2">
    <location>
        <begin position="5"/>
        <end position="305"/>
    </location>
</feature>
<dbReference type="Gene3D" id="1.10.10.1100">
    <property type="entry name" value="BFD-like [2Fe-2S]-binding domain"/>
    <property type="match status" value="1"/>
</dbReference>
<evidence type="ECO:0008006" key="6">
    <source>
        <dbReference type="Google" id="ProtNLM"/>
    </source>
</evidence>
<keyword evidence="1" id="KW-0560">Oxidoreductase</keyword>
<name>A0A233RHY6_9GAMM</name>
<accession>A0A233RHY6</accession>
<dbReference type="AlphaFoldDB" id="A0A233RHY6"/>
<dbReference type="GO" id="GO:0016491">
    <property type="term" value="F:oxidoreductase activity"/>
    <property type="evidence" value="ECO:0007669"/>
    <property type="project" value="UniProtKB-KW"/>
</dbReference>
<dbReference type="PRINTS" id="PR00469">
    <property type="entry name" value="PNDRDTASEII"/>
</dbReference>
<dbReference type="InterPro" id="IPR041854">
    <property type="entry name" value="BFD-like_2Fe2S-bd_dom_sf"/>
</dbReference>
<proteinExistence type="predicted"/>
<dbReference type="PANTHER" id="PTHR42949">
    <property type="entry name" value="ANAEROBIC GLYCEROL-3-PHOSPHATE DEHYDROGENASE SUBUNIT B"/>
    <property type="match status" value="1"/>
</dbReference>
<dbReference type="InterPro" id="IPR036188">
    <property type="entry name" value="FAD/NAD-bd_sf"/>
</dbReference>
<sequence>MSRVDLVIIGAGPAGLAAATEADDHGLEVVVLDEQWQPGGQIYRALESTPLQDRSVLGEDYWAGESLIRGFRDSGAEFRPGSTVWRIDREGTVCYRQQDRVAQVQGRALLVASGAMERSVPFTGWQLPGVMTAGAGQILLKSAGISAQDVVLAGAGPLLSLLAWQYVRAGVRPAAVVDLTPRINYLRALRQLPSAVAGWSYLKKGLALQAEVRRAGVPWLDGCSQLAAEGCQRLQAVTFSHRGQTRRLDTEHLMTHFGVIPNTNLLASVGADLHWDDSQHCWRPVRADGFRTTVPGIYAVGDGQGIFGARSAALSGALAVRQCLREFHWLDSVDEARDRQLMRDYQDDARVRPFLETLFLPPFDQLLTLDDEVVVCRCEEVTVAELKQACEAGARGVNQLKTYTRCGMGPCQGRQCGNAVSLLQARWLGEPVSQVGYYHARSPVVPVTFGELGNIQGHRPSSNT</sequence>
<dbReference type="Gene3D" id="3.50.50.60">
    <property type="entry name" value="FAD/NAD(P)-binding domain"/>
    <property type="match status" value="3"/>
</dbReference>
<dbReference type="Pfam" id="PF07992">
    <property type="entry name" value="Pyr_redox_2"/>
    <property type="match status" value="1"/>
</dbReference>
<evidence type="ECO:0000259" key="2">
    <source>
        <dbReference type="Pfam" id="PF07992"/>
    </source>
</evidence>
<evidence type="ECO:0000313" key="5">
    <source>
        <dbReference type="Proteomes" id="UP000242757"/>
    </source>
</evidence>
<reference evidence="4 5" key="1">
    <citation type="submission" date="2017-08" db="EMBL/GenBank/DDBJ databases">
        <title>A Genome Sequence of Oceanimonas doudoroffii ATCC 27123T.</title>
        <authorList>
            <person name="Brennan M.A."/>
            <person name="Maclea K.S."/>
            <person name="Mcclelland W.D."/>
            <person name="Trachtenberg A.M."/>
        </authorList>
    </citation>
    <scope>NUCLEOTIDE SEQUENCE [LARGE SCALE GENOMIC DNA]</scope>
    <source>
        <strain evidence="4 5">ATCC 27123</strain>
    </source>
</reference>
<dbReference type="Proteomes" id="UP000242757">
    <property type="component" value="Unassembled WGS sequence"/>
</dbReference>
<organism evidence="4 5">
    <name type="scientific">Oceanimonas doudoroffii</name>
    <dbReference type="NCBI Taxonomy" id="84158"/>
    <lineage>
        <taxon>Bacteria</taxon>
        <taxon>Pseudomonadati</taxon>
        <taxon>Pseudomonadota</taxon>
        <taxon>Gammaproteobacteria</taxon>
        <taxon>Aeromonadales</taxon>
        <taxon>Aeromonadaceae</taxon>
        <taxon>Oceanimonas</taxon>
    </lineage>
</organism>
<dbReference type="PIRSF" id="PIRSF037495">
    <property type="entry name" value="Opine_OX_OoxA/HcnB"/>
    <property type="match status" value="1"/>
</dbReference>
<evidence type="ECO:0000313" key="4">
    <source>
        <dbReference type="EMBL" id="OXY82994.1"/>
    </source>
</evidence>
<dbReference type="PRINTS" id="PR00368">
    <property type="entry name" value="FADPNR"/>
</dbReference>
<comment type="caution">
    <text evidence="4">The sequence shown here is derived from an EMBL/GenBank/DDBJ whole genome shotgun (WGS) entry which is preliminary data.</text>
</comment>
<keyword evidence="5" id="KW-1185">Reference proteome</keyword>
<dbReference type="PANTHER" id="PTHR42949:SF3">
    <property type="entry name" value="ANAEROBIC GLYCEROL-3-PHOSPHATE DEHYDROGENASE SUBUNIT B"/>
    <property type="match status" value="1"/>
</dbReference>
<dbReference type="InterPro" id="IPR023753">
    <property type="entry name" value="FAD/NAD-binding_dom"/>
</dbReference>
<dbReference type="InterPro" id="IPR041117">
    <property type="entry name" value="SoxA_A3"/>
</dbReference>
<feature type="domain" description="SoxA A3" evidence="3">
    <location>
        <begin position="376"/>
        <end position="452"/>
    </location>
</feature>